<dbReference type="PANTHER" id="PTHR37312">
    <property type="entry name" value="MEMBRANE-BOUND ACYLTRANSFERASE YKRP-RELATED"/>
    <property type="match status" value="1"/>
</dbReference>
<feature type="transmembrane region" description="Helical" evidence="1">
    <location>
        <begin position="214"/>
        <end position="232"/>
    </location>
</feature>
<gene>
    <name evidence="3" type="ORF">AN188_01507</name>
    <name evidence="4" type="ORF">APG09_01552</name>
</gene>
<feature type="transmembrane region" description="Helical" evidence="1">
    <location>
        <begin position="157"/>
        <end position="177"/>
    </location>
</feature>
<keyword evidence="4" id="KW-0808">Transferase</keyword>
<dbReference type="Proteomes" id="UP000092420">
    <property type="component" value="Unassembled WGS sequence"/>
</dbReference>
<reference evidence="4 5" key="1">
    <citation type="journal article" date="2016" name="ISME J.">
        <title>Chasing the elusive Euryarchaeota class WSA2: genomes reveal a uniquely fastidious methyl-reducing methanogen.</title>
        <authorList>
            <person name="Nobu M.K."/>
            <person name="Narihiro T."/>
            <person name="Kuroda K."/>
            <person name="Mei R."/>
            <person name="Liu W.T."/>
        </authorList>
    </citation>
    <scope>NUCLEOTIDE SEQUENCE [LARGE SCALE GENOMIC DNA]</scope>
    <source>
        <strain evidence="3">ADurb1013_Bin02101</strain>
        <strain evidence="4">ADurb1213_Bin02801</strain>
    </source>
</reference>
<dbReference type="PANTHER" id="PTHR37312:SF1">
    <property type="entry name" value="MEMBRANE-BOUND ACYLTRANSFERASE YKRP-RELATED"/>
    <property type="match status" value="1"/>
</dbReference>
<protein>
    <submittedName>
        <fullName evidence="4">Acyltransferase family protein</fullName>
    </submittedName>
</protein>
<name>A0A150JEE0_9EURY</name>
<evidence type="ECO:0000313" key="5">
    <source>
        <dbReference type="Proteomes" id="UP000092420"/>
    </source>
</evidence>
<dbReference type="EMBL" id="LNJB01000030">
    <property type="protein sequence ID" value="KYC53144.1"/>
    <property type="molecule type" value="Genomic_DNA"/>
</dbReference>
<keyword evidence="1" id="KW-0472">Membrane</keyword>
<dbReference type="AlphaFoldDB" id="A0A150JEE0"/>
<dbReference type="InterPro" id="IPR052734">
    <property type="entry name" value="Nod_factor_acetyltransferase"/>
</dbReference>
<keyword evidence="1" id="KW-1133">Transmembrane helix</keyword>
<proteinExistence type="predicted"/>
<feature type="transmembrane region" description="Helical" evidence="1">
    <location>
        <begin position="25"/>
        <end position="45"/>
    </location>
</feature>
<feature type="transmembrane region" description="Helical" evidence="1">
    <location>
        <begin position="272"/>
        <end position="296"/>
    </location>
</feature>
<keyword evidence="4" id="KW-0012">Acyltransferase</keyword>
<organism evidence="4">
    <name type="scientific">Candidatus Methanofastidiosum methylothiophilum</name>
    <dbReference type="NCBI Taxonomy" id="1705564"/>
    <lineage>
        <taxon>Archaea</taxon>
        <taxon>Methanobacteriati</taxon>
        <taxon>Methanobacteriota</taxon>
        <taxon>Stenosarchaea group</taxon>
        <taxon>Candidatus Methanofastidiosia</taxon>
        <taxon>Candidatus Methanofastidiosales</taxon>
        <taxon>Candidatus Methanofastidiosaceae</taxon>
        <taxon>Candidatus Methanofastidiosum</taxon>
    </lineage>
</organism>
<dbReference type="InterPro" id="IPR002656">
    <property type="entry name" value="Acyl_transf_3_dom"/>
</dbReference>
<feature type="transmembrane region" description="Helical" evidence="1">
    <location>
        <begin position="244"/>
        <end position="266"/>
    </location>
</feature>
<feature type="transmembrane region" description="Helical" evidence="1">
    <location>
        <begin position="134"/>
        <end position="151"/>
    </location>
</feature>
<feature type="transmembrane region" description="Helical" evidence="1">
    <location>
        <begin position="189"/>
        <end position="208"/>
    </location>
</feature>
<dbReference type="EMBL" id="LNJE01000033">
    <property type="protein sequence ID" value="KYC55798.1"/>
    <property type="molecule type" value="Genomic_DNA"/>
</dbReference>
<evidence type="ECO:0000259" key="2">
    <source>
        <dbReference type="Pfam" id="PF01757"/>
    </source>
</evidence>
<dbReference type="GO" id="GO:0016747">
    <property type="term" value="F:acyltransferase activity, transferring groups other than amino-acyl groups"/>
    <property type="evidence" value="ECO:0007669"/>
    <property type="project" value="InterPro"/>
</dbReference>
<accession>A0A150JEE0</accession>
<accession>A0A150JFG5</accession>
<feature type="transmembrane region" description="Helical" evidence="1">
    <location>
        <begin position="99"/>
        <end position="122"/>
    </location>
</feature>
<feature type="domain" description="Acyltransferase 3" evidence="2">
    <location>
        <begin position="2"/>
        <end position="292"/>
    </location>
</feature>
<evidence type="ECO:0000313" key="4">
    <source>
        <dbReference type="EMBL" id="KYC55798.1"/>
    </source>
</evidence>
<sequence>MARGIGILLVTFGHSIPLKDAYPAIYNFIYSFHMPMFFFLSGFFATKLLEINSINDWLKNLSRSTLRLVIPYFVISFSYGLIKYYIPHMVKRPFLWEDFLYVLTIYPLSNPALFLWFIYLIIIMRIFTPIISKTNCWLLFLFFIIFQFFPVSYDLFAVGWLLNYFIYYFIGTQISQFKDRFIVLMGNRWLINLYLTAFVAAYISTFYIECQFLKFITAILGSFFVISLCFSYSNFLPKRILDTFGFYSLQIYLLQYFFIFPLAHLFQLFNIANIPTIIATFSFGMICPLAISIYIFPKSRLLSLLFGGIAQHSSIKKQ</sequence>
<evidence type="ECO:0000256" key="1">
    <source>
        <dbReference type="SAM" id="Phobius"/>
    </source>
</evidence>
<comment type="caution">
    <text evidence="4">The sequence shown here is derived from an EMBL/GenBank/DDBJ whole genome shotgun (WGS) entry which is preliminary data.</text>
</comment>
<accession>A0A150J850</accession>
<dbReference type="Pfam" id="PF01757">
    <property type="entry name" value="Acyl_transf_3"/>
    <property type="match status" value="1"/>
</dbReference>
<evidence type="ECO:0000313" key="3">
    <source>
        <dbReference type="EMBL" id="KYC53144.1"/>
    </source>
</evidence>
<feature type="transmembrane region" description="Helical" evidence="1">
    <location>
        <begin position="66"/>
        <end position="87"/>
    </location>
</feature>
<keyword evidence="1" id="KW-0812">Transmembrane</keyword>